<dbReference type="RefSeq" id="WP_379592327.1">
    <property type="nucleotide sequence ID" value="NZ_JBHRTN010000001.1"/>
</dbReference>
<sequence length="186" mass="21005">MDDVRQQFGTVQILPSDPRWPLLFEQECALLQAISPNPFAALEHFGSTAVSGLPAKPVIDILVAITTPEALAHAEPALMSLSYRALDVGFQRRRFFRKEAATGGVAYHLHAIGVERWADKGERLFRDWLLRDPKTAVDYARLKKDLARRHSNNLSAYTRAKTDFIRRVVNLARAERGLLPETGWNE</sequence>
<dbReference type="PANTHER" id="PTHR34822">
    <property type="entry name" value="GRPB DOMAIN PROTEIN (AFU_ORTHOLOGUE AFUA_1G01530)"/>
    <property type="match status" value="1"/>
</dbReference>
<evidence type="ECO:0000313" key="1">
    <source>
        <dbReference type="EMBL" id="MFC3123445.1"/>
    </source>
</evidence>
<dbReference type="Proteomes" id="UP001595593">
    <property type="component" value="Unassembled WGS sequence"/>
</dbReference>
<accession>A0ABV7FXH0</accession>
<keyword evidence="2" id="KW-1185">Reference proteome</keyword>
<organism evidence="1 2">
    <name type="scientific">Teichococcus globiformis</name>
    <dbReference type="NCBI Taxonomy" id="2307229"/>
    <lineage>
        <taxon>Bacteria</taxon>
        <taxon>Pseudomonadati</taxon>
        <taxon>Pseudomonadota</taxon>
        <taxon>Alphaproteobacteria</taxon>
        <taxon>Acetobacterales</taxon>
        <taxon>Roseomonadaceae</taxon>
        <taxon>Roseomonas</taxon>
    </lineage>
</organism>
<dbReference type="EMBL" id="JBHRTN010000001">
    <property type="protein sequence ID" value="MFC3123445.1"/>
    <property type="molecule type" value="Genomic_DNA"/>
</dbReference>
<gene>
    <name evidence="1" type="ORF">ACFOD4_00095</name>
</gene>
<dbReference type="SUPFAM" id="SSF81301">
    <property type="entry name" value="Nucleotidyltransferase"/>
    <property type="match status" value="1"/>
</dbReference>
<protein>
    <submittedName>
        <fullName evidence="1">GrpB family protein</fullName>
    </submittedName>
</protein>
<comment type="caution">
    <text evidence="1">The sequence shown here is derived from an EMBL/GenBank/DDBJ whole genome shotgun (WGS) entry which is preliminary data.</text>
</comment>
<reference evidence="2" key="1">
    <citation type="journal article" date="2019" name="Int. J. Syst. Evol. Microbiol.">
        <title>The Global Catalogue of Microorganisms (GCM) 10K type strain sequencing project: providing services to taxonomists for standard genome sequencing and annotation.</title>
        <authorList>
            <consortium name="The Broad Institute Genomics Platform"/>
            <consortium name="The Broad Institute Genome Sequencing Center for Infectious Disease"/>
            <person name="Wu L."/>
            <person name="Ma J."/>
        </authorList>
    </citation>
    <scope>NUCLEOTIDE SEQUENCE [LARGE SCALE GENOMIC DNA]</scope>
    <source>
        <strain evidence="2">KCTC 52094</strain>
    </source>
</reference>
<dbReference type="Gene3D" id="3.30.460.10">
    <property type="entry name" value="Beta Polymerase, domain 2"/>
    <property type="match status" value="1"/>
</dbReference>
<dbReference type="InterPro" id="IPR043519">
    <property type="entry name" value="NT_sf"/>
</dbReference>
<proteinExistence type="predicted"/>
<name>A0ABV7FXH0_9PROT</name>
<dbReference type="InterPro" id="IPR007344">
    <property type="entry name" value="GrpB/CoaE"/>
</dbReference>
<dbReference type="PANTHER" id="PTHR34822:SF1">
    <property type="entry name" value="GRPB FAMILY PROTEIN"/>
    <property type="match status" value="1"/>
</dbReference>
<dbReference type="Pfam" id="PF04229">
    <property type="entry name" value="GrpB"/>
    <property type="match status" value="1"/>
</dbReference>
<evidence type="ECO:0000313" key="2">
    <source>
        <dbReference type="Proteomes" id="UP001595593"/>
    </source>
</evidence>